<dbReference type="GO" id="GO:0006313">
    <property type="term" value="P:DNA transposition"/>
    <property type="evidence" value="ECO:0007669"/>
    <property type="project" value="InterPro"/>
</dbReference>
<evidence type="ECO:0000256" key="1">
    <source>
        <dbReference type="ARBA" id="ARBA00010075"/>
    </source>
</evidence>
<feature type="domain" description="DUF4372" evidence="6">
    <location>
        <begin position="6"/>
        <end position="63"/>
    </location>
</feature>
<feature type="domain" description="Transposase IS4-like" evidence="5">
    <location>
        <begin position="125"/>
        <end position="332"/>
    </location>
</feature>
<comment type="similarity">
    <text evidence="1">Belongs to the transposase 11 family.</text>
</comment>
<dbReference type="InterPro" id="IPR047952">
    <property type="entry name" value="Transpos_IS4"/>
</dbReference>
<dbReference type="EMBL" id="CP162599">
    <property type="protein sequence ID" value="XDK33158.1"/>
    <property type="molecule type" value="Genomic_DNA"/>
</dbReference>
<dbReference type="InterPro" id="IPR012337">
    <property type="entry name" value="RNaseH-like_sf"/>
</dbReference>
<protein>
    <submittedName>
        <fullName evidence="9">IS4 family transposase</fullName>
    </submittedName>
</protein>
<dbReference type="PANTHER" id="PTHR33258">
    <property type="entry name" value="TRANSPOSASE INSL FOR INSERTION SEQUENCE ELEMENT IS186A-RELATED"/>
    <property type="match status" value="1"/>
</dbReference>
<keyword evidence="2" id="KW-0815">Transposition</keyword>
<keyword evidence="3" id="KW-0238">DNA-binding</keyword>
<evidence type="ECO:0000256" key="3">
    <source>
        <dbReference type="ARBA" id="ARBA00023125"/>
    </source>
</evidence>
<dbReference type="RefSeq" id="WP_368652633.1">
    <property type="nucleotide sequence ID" value="NZ_CP162599.1"/>
</dbReference>
<dbReference type="AlphaFoldDB" id="A0AB39HS09"/>
<gene>
    <name evidence="9" type="ORF">AB4Y30_01975</name>
    <name evidence="7" type="ORF">AB4Y30_12845</name>
    <name evidence="8" type="ORF">AB4Y30_13535</name>
</gene>
<dbReference type="NCBIfam" id="NF033592">
    <property type="entry name" value="transpos_IS4_1"/>
    <property type="match status" value="1"/>
</dbReference>
<evidence type="ECO:0000259" key="6">
    <source>
        <dbReference type="Pfam" id="PF14294"/>
    </source>
</evidence>
<sequence>MDKFTRKTSFEQWFSPISTELFNEMVGNFQLDYYTKKLYMAPFMKLLLFAQLHGTESLRALADAVFSDDLQKAVGFESISFSQLGRRLNEVPTSFFEAIFLNLVAKIHEKTDFQHRRKTSTPWMLIDSTTLPLNLTNHRWAEFRKTKSGVKLHLRLVFMEKGLSYPDKAVMTNAIEHDRGQLEVFVDDKECMYVFDRGYLDYERFDRMTDDGYFFVSRLRKNAVVRVIKTLEVPSNSSILSDEMVVLGSTQNRTEHVFRKIKVLDDKGKELTLISNRFDISAVEIADVYKSRWAIELFFKWMKQHLSIKKFYGHSEQAVHNQVYVAMIVYCLNVLAQLSTNSSRTYLQISRYLKAAIWKSAHIWIRKIKGKGVP</sequence>
<evidence type="ECO:0000313" key="8">
    <source>
        <dbReference type="EMBL" id="XDK32024.1"/>
    </source>
</evidence>
<evidence type="ECO:0000259" key="5">
    <source>
        <dbReference type="Pfam" id="PF01609"/>
    </source>
</evidence>
<evidence type="ECO:0000313" key="9">
    <source>
        <dbReference type="EMBL" id="XDK33158.1"/>
    </source>
</evidence>
<dbReference type="EMBL" id="CP162599">
    <property type="protein sequence ID" value="XDK31909.1"/>
    <property type="molecule type" value="Genomic_DNA"/>
</dbReference>
<dbReference type="PANTHER" id="PTHR33258:SF1">
    <property type="entry name" value="TRANSPOSASE INSL FOR INSERTION SEQUENCE ELEMENT IS186A-RELATED"/>
    <property type="match status" value="1"/>
</dbReference>
<name>A0AB39HS09_9BACI</name>
<dbReference type="Pfam" id="PF14294">
    <property type="entry name" value="DUF4372"/>
    <property type="match status" value="1"/>
</dbReference>
<dbReference type="GO" id="GO:0004803">
    <property type="term" value="F:transposase activity"/>
    <property type="evidence" value="ECO:0007669"/>
    <property type="project" value="InterPro"/>
</dbReference>
<evidence type="ECO:0000256" key="4">
    <source>
        <dbReference type="ARBA" id="ARBA00023172"/>
    </source>
</evidence>
<dbReference type="EMBL" id="CP162599">
    <property type="protein sequence ID" value="XDK32024.1"/>
    <property type="molecule type" value="Genomic_DNA"/>
</dbReference>
<keyword evidence="4" id="KW-0233">DNA recombination</keyword>
<dbReference type="Pfam" id="PF01609">
    <property type="entry name" value="DDE_Tnp_1"/>
    <property type="match status" value="1"/>
</dbReference>
<dbReference type="InterPro" id="IPR025399">
    <property type="entry name" value="DUF4372"/>
</dbReference>
<evidence type="ECO:0000256" key="2">
    <source>
        <dbReference type="ARBA" id="ARBA00022578"/>
    </source>
</evidence>
<reference evidence="9" key="1">
    <citation type="submission" date="2024-07" db="EMBL/GenBank/DDBJ databases">
        <title>Halotolerant mesophilic bacterium Ornithinibacillus sp. 4-3, sp. nov., isolated from soil.</title>
        <authorList>
            <person name="Sidarenka A.V."/>
            <person name="Guliayeva D.E."/>
            <person name="Leanovich S.I."/>
            <person name="Hileuskaya K.S."/>
            <person name="Akhremchuk A.E."/>
            <person name="Sikolenko M.A."/>
            <person name="Valentovich L.N."/>
        </authorList>
    </citation>
    <scope>NUCLEOTIDE SEQUENCE</scope>
    <source>
        <strain evidence="9">4-3</strain>
    </source>
</reference>
<dbReference type="SUPFAM" id="SSF53098">
    <property type="entry name" value="Ribonuclease H-like"/>
    <property type="match status" value="1"/>
</dbReference>
<dbReference type="GO" id="GO:0003677">
    <property type="term" value="F:DNA binding"/>
    <property type="evidence" value="ECO:0007669"/>
    <property type="project" value="UniProtKB-KW"/>
</dbReference>
<evidence type="ECO:0000313" key="7">
    <source>
        <dbReference type="EMBL" id="XDK31909.1"/>
    </source>
</evidence>
<proteinExistence type="inferred from homology"/>
<dbReference type="InterPro" id="IPR002559">
    <property type="entry name" value="Transposase_11"/>
</dbReference>
<accession>A0AB39HS09</accession>
<organism evidence="9">
    <name type="scientific">Ornithinibacillus sp. 4-3</name>
    <dbReference type="NCBI Taxonomy" id="3231488"/>
    <lineage>
        <taxon>Bacteria</taxon>
        <taxon>Bacillati</taxon>
        <taxon>Bacillota</taxon>
        <taxon>Bacilli</taxon>
        <taxon>Bacillales</taxon>
        <taxon>Bacillaceae</taxon>
        <taxon>Ornithinibacillus</taxon>
    </lineage>
</organism>